<evidence type="ECO:0000313" key="13">
    <source>
        <dbReference type="EMBL" id="SFM60135.1"/>
    </source>
</evidence>
<dbReference type="CDD" id="cd23081">
    <property type="entry name" value="cpPDZ_EcRseP-like"/>
    <property type="match status" value="1"/>
</dbReference>
<keyword evidence="4 13" id="KW-0645">Protease</keyword>
<evidence type="ECO:0000259" key="12">
    <source>
        <dbReference type="PROSITE" id="PS50106"/>
    </source>
</evidence>
<dbReference type="Pfam" id="PF17820">
    <property type="entry name" value="PDZ_6"/>
    <property type="match status" value="1"/>
</dbReference>
<dbReference type="EC" id="3.4.24.-" evidence="11"/>
<name>A0A1I4S6M1_9PROT</name>
<keyword evidence="11" id="KW-0479">Metal-binding</keyword>
<dbReference type="SMART" id="SM00228">
    <property type="entry name" value="PDZ"/>
    <property type="match status" value="1"/>
</dbReference>
<dbReference type="GO" id="GO:0006508">
    <property type="term" value="P:proteolysis"/>
    <property type="evidence" value="ECO:0007669"/>
    <property type="project" value="UniProtKB-KW"/>
</dbReference>
<evidence type="ECO:0000256" key="5">
    <source>
        <dbReference type="ARBA" id="ARBA00022692"/>
    </source>
</evidence>
<evidence type="ECO:0000256" key="3">
    <source>
        <dbReference type="ARBA" id="ARBA00007931"/>
    </source>
</evidence>
<proteinExistence type="inferred from homology"/>
<dbReference type="NCBIfam" id="TIGR00054">
    <property type="entry name" value="RIP metalloprotease RseP"/>
    <property type="match status" value="1"/>
</dbReference>
<dbReference type="InterPro" id="IPR008915">
    <property type="entry name" value="Peptidase_M50"/>
</dbReference>
<dbReference type="InterPro" id="IPR041489">
    <property type="entry name" value="PDZ_6"/>
</dbReference>
<feature type="transmembrane region" description="Helical" evidence="11">
    <location>
        <begin position="428"/>
        <end position="446"/>
    </location>
</feature>
<reference evidence="14" key="1">
    <citation type="submission" date="2016-10" db="EMBL/GenBank/DDBJ databases">
        <authorList>
            <person name="Varghese N."/>
            <person name="Submissions S."/>
        </authorList>
    </citation>
    <scope>NUCLEOTIDE SEQUENCE [LARGE SCALE GENOMIC DNA]</scope>
    <source>
        <strain evidence="14">Nm44</strain>
    </source>
</reference>
<comment type="cofactor">
    <cofactor evidence="1 11">
        <name>Zn(2+)</name>
        <dbReference type="ChEBI" id="CHEBI:29105"/>
    </cofactor>
</comment>
<comment type="similarity">
    <text evidence="3 11">Belongs to the peptidase M50B family.</text>
</comment>
<evidence type="ECO:0000256" key="11">
    <source>
        <dbReference type="RuleBase" id="RU362031"/>
    </source>
</evidence>
<dbReference type="AlphaFoldDB" id="A0A1I4S6M1"/>
<dbReference type="InterPro" id="IPR036034">
    <property type="entry name" value="PDZ_sf"/>
</dbReference>
<dbReference type="OrthoDB" id="9782003at2"/>
<feature type="transmembrane region" description="Helical" evidence="11">
    <location>
        <begin position="98"/>
        <end position="119"/>
    </location>
</feature>
<evidence type="ECO:0000256" key="9">
    <source>
        <dbReference type="ARBA" id="ARBA00023049"/>
    </source>
</evidence>
<dbReference type="GO" id="GO:0016020">
    <property type="term" value="C:membrane"/>
    <property type="evidence" value="ECO:0007669"/>
    <property type="project" value="UniProtKB-SubCell"/>
</dbReference>
<keyword evidence="10 11" id="KW-0472">Membrane</keyword>
<keyword evidence="9 11" id="KW-0482">Metalloprotease</keyword>
<dbReference type="Gene3D" id="2.30.42.10">
    <property type="match status" value="2"/>
</dbReference>
<dbReference type="InterPro" id="IPR001478">
    <property type="entry name" value="PDZ"/>
</dbReference>
<dbReference type="EMBL" id="FOUB01000038">
    <property type="protein sequence ID" value="SFM60135.1"/>
    <property type="molecule type" value="Genomic_DNA"/>
</dbReference>
<dbReference type="Pfam" id="PF02163">
    <property type="entry name" value="Peptidase_M50"/>
    <property type="match status" value="1"/>
</dbReference>
<evidence type="ECO:0000256" key="4">
    <source>
        <dbReference type="ARBA" id="ARBA00022670"/>
    </source>
</evidence>
<organism evidence="13 14">
    <name type="scientific">Nitrosomonas communis</name>
    <dbReference type="NCBI Taxonomy" id="44574"/>
    <lineage>
        <taxon>Bacteria</taxon>
        <taxon>Pseudomonadati</taxon>
        <taxon>Pseudomonadota</taxon>
        <taxon>Betaproteobacteria</taxon>
        <taxon>Nitrosomonadales</taxon>
        <taxon>Nitrosomonadaceae</taxon>
        <taxon>Nitrosomonas</taxon>
    </lineage>
</organism>
<sequence>MSLLFTILAFIVALGVLITFHELGHYLVARWSGVKVLRFSIGFGQPLFKKRLGKDQTEWVIAALPLGGYVKMLDEHEGEVLPQELPRAFNRQPVIKRFAIVAAGPIANFLLAILLYWLLFVSGVSGLKPILGPIKPSTPAAFSAFKEGETIVKIENEPVLTWQDVRWIISTHVIDRNPEVMVETVNNRGEVFWRKLDLSSVDTDDVNANFLEKIGLVNYPPNMAPIIGQVVNGGAGYRAGLQVGDEILAINNKDISYWEELVKEIRAMPGQSLILEILRDGKTMDIPITPDKTVDGNTEIGKIGVAPKIDQEAITKLLVNVSYPAGTALLKALDKTWETTFFTLRMLGKMVMGEVSWKNMSGPITIADYAGQSAKMGIIAYLGFLALISVSLGVLNLLPIPVLDGGHLMYYMIEIFKGAPLSEKTVAIGQQIGMVMLFTLMVFAIYNDIYRLISG</sequence>
<evidence type="ECO:0000256" key="6">
    <source>
        <dbReference type="ARBA" id="ARBA00022801"/>
    </source>
</evidence>
<accession>A0A1I4S6M1</accession>
<dbReference type="PANTHER" id="PTHR42837">
    <property type="entry name" value="REGULATOR OF SIGMA-E PROTEASE RSEP"/>
    <property type="match status" value="1"/>
</dbReference>
<dbReference type="RefSeq" id="WP_074906018.1">
    <property type="nucleotide sequence ID" value="NZ_FOUB01000038.1"/>
</dbReference>
<feature type="transmembrane region" description="Helical" evidence="11">
    <location>
        <begin position="378"/>
        <end position="402"/>
    </location>
</feature>
<evidence type="ECO:0000256" key="1">
    <source>
        <dbReference type="ARBA" id="ARBA00001947"/>
    </source>
</evidence>
<dbReference type="SUPFAM" id="SSF50156">
    <property type="entry name" value="PDZ domain-like"/>
    <property type="match status" value="2"/>
</dbReference>
<evidence type="ECO:0000313" key="14">
    <source>
        <dbReference type="Proteomes" id="UP000183287"/>
    </source>
</evidence>
<protein>
    <recommendedName>
        <fullName evidence="11">Zinc metalloprotease</fullName>
        <ecNumber evidence="11">3.4.24.-</ecNumber>
    </recommendedName>
</protein>
<dbReference type="CDD" id="cd06163">
    <property type="entry name" value="S2P-M50_PDZ_RseP-like"/>
    <property type="match status" value="2"/>
</dbReference>
<feature type="domain" description="PDZ" evidence="12">
    <location>
        <begin position="226"/>
        <end position="292"/>
    </location>
</feature>
<keyword evidence="14" id="KW-1185">Reference proteome</keyword>
<keyword evidence="7 11" id="KW-0862">Zinc</keyword>
<dbReference type="GO" id="GO:0004222">
    <property type="term" value="F:metalloendopeptidase activity"/>
    <property type="evidence" value="ECO:0007669"/>
    <property type="project" value="InterPro"/>
</dbReference>
<evidence type="ECO:0000256" key="10">
    <source>
        <dbReference type="ARBA" id="ARBA00023136"/>
    </source>
</evidence>
<evidence type="ECO:0000256" key="7">
    <source>
        <dbReference type="ARBA" id="ARBA00022833"/>
    </source>
</evidence>
<dbReference type="Proteomes" id="UP000183287">
    <property type="component" value="Unassembled WGS sequence"/>
</dbReference>
<keyword evidence="6 11" id="KW-0378">Hydrolase</keyword>
<comment type="subcellular location">
    <subcellularLocation>
        <location evidence="2">Membrane</location>
        <topology evidence="2">Multi-pass membrane protein</topology>
    </subcellularLocation>
</comment>
<evidence type="ECO:0000256" key="8">
    <source>
        <dbReference type="ARBA" id="ARBA00022989"/>
    </source>
</evidence>
<keyword evidence="8 11" id="KW-1133">Transmembrane helix</keyword>
<dbReference type="PANTHER" id="PTHR42837:SF2">
    <property type="entry name" value="MEMBRANE METALLOPROTEASE ARASP2, CHLOROPLASTIC-RELATED"/>
    <property type="match status" value="1"/>
</dbReference>
<evidence type="ECO:0000256" key="2">
    <source>
        <dbReference type="ARBA" id="ARBA00004141"/>
    </source>
</evidence>
<dbReference type="GO" id="GO:0046872">
    <property type="term" value="F:metal ion binding"/>
    <property type="evidence" value="ECO:0007669"/>
    <property type="project" value="UniProtKB-KW"/>
</dbReference>
<dbReference type="InterPro" id="IPR004387">
    <property type="entry name" value="Pept_M50_Zn"/>
</dbReference>
<gene>
    <name evidence="13" type="ORF">SAMN05421863_103815</name>
</gene>
<dbReference type="STRING" id="44574.AAW31_08810"/>
<dbReference type="PROSITE" id="PS50106">
    <property type="entry name" value="PDZ"/>
    <property type="match status" value="1"/>
</dbReference>
<keyword evidence="5 11" id="KW-0812">Transmembrane</keyword>